<sequence length="554" mass="61795">MAKCRKINNKFKSLVLADTSKKKGSDVIQHLAIKYIHKEIGKDWFGCAAEGCGWLQSGNASKPCILRHATSECKHLSQGNKDFALETSSDESLGVQLQARDASTLNEPKVTSKPKTVATLNFTEIGKTEWLEHLDHCIMKLICVCNLVPSILDTDEWREFIQVATKNRLTATPSDTIEREYIPKEAAHIFCEMVEILKKEKNLTLAFDGGDTHACDSVYTAHVTTADWLTYFLCCYEGTDEHHTVEWLKKFLLESLDLIGHENFAATCSDSTIVTKNGRLEMRDEVPTVLKSSSRLSMRQVSKAHIYTSWSHQALQLFKLWSMHILRNICTEDDITQGLVKVRKTQFATHYSAAVSLEHCFPQIQELLLNKTIHPKDKEWADSLMGVHSSTELQLELAQYIKIIDLLVQSLWSLEAVQMTAADVFLFWHAIGAELKDLFALGFIDSEVLKTPGTLSTGGPTITIPSLLPNNAPEASQVPIPAAYCHVKKALKHVLHTEIELFDTKGCTASIAPLVNQAGGSTKSLAVEFTLQLMAYSCKEYPFADPLGSKLVLQ</sequence>
<dbReference type="Proteomes" id="UP000053593">
    <property type="component" value="Unassembled WGS sequence"/>
</dbReference>
<dbReference type="EMBL" id="KN834769">
    <property type="protein sequence ID" value="KIK61911.1"/>
    <property type="molecule type" value="Genomic_DNA"/>
</dbReference>
<dbReference type="HOGENOM" id="CLU_008059_2_0_1"/>
<keyword evidence="2" id="KW-1185">Reference proteome</keyword>
<accession>A0A0D0C186</accession>
<reference evidence="1 2" key="1">
    <citation type="submission" date="2014-04" db="EMBL/GenBank/DDBJ databases">
        <title>Evolutionary Origins and Diversification of the Mycorrhizal Mutualists.</title>
        <authorList>
            <consortium name="DOE Joint Genome Institute"/>
            <consortium name="Mycorrhizal Genomics Consortium"/>
            <person name="Kohler A."/>
            <person name="Kuo A."/>
            <person name="Nagy L.G."/>
            <person name="Floudas D."/>
            <person name="Copeland A."/>
            <person name="Barry K.W."/>
            <person name="Cichocki N."/>
            <person name="Veneault-Fourrey C."/>
            <person name="LaButti K."/>
            <person name="Lindquist E.A."/>
            <person name="Lipzen A."/>
            <person name="Lundell T."/>
            <person name="Morin E."/>
            <person name="Murat C."/>
            <person name="Riley R."/>
            <person name="Ohm R."/>
            <person name="Sun H."/>
            <person name="Tunlid A."/>
            <person name="Henrissat B."/>
            <person name="Grigoriev I.V."/>
            <person name="Hibbett D.S."/>
            <person name="Martin F."/>
        </authorList>
    </citation>
    <scope>NUCLEOTIDE SEQUENCE [LARGE SCALE GENOMIC DNA]</scope>
    <source>
        <strain evidence="1 2">FD-317 M1</strain>
    </source>
</reference>
<dbReference type="AlphaFoldDB" id="A0A0D0C186"/>
<name>A0A0D0C186_9AGAR</name>
<evidence type="ECO:0000313" key="2">
    <source>
        <dbReference type="Proteomes" id="UP000053593"/>
    </source>
</evidence>
<protein>
    <submittedName>
        <fullName evidence="1">Uncharacterized protein</fullName>
    </submittedName>
</protein>
<organism evidence="1 2">
    <name type="scientific">Collybiopsis luxurians FD-317 M1</name>
    <dbReference type="NCBI Taxonomy" id="944289"/>
    <lineage>
        <taxon>Eukaryota</taxon>
        <taxon>Fungi</taxon>
        <taxon>Dikarya</taxon>
        <taxon>Basidiomycota</taxon>
        <taxon>Agaricomycotina</taxon>
        <taxon>Agaricomycetes</taxon>
        <taxon>Agaricomycetidae</taxon>
        <taxon>Agaricales</taxon>
        <taxon>Marasmiineae</taxon>
        <taxon>Omphalotaceae</taxon>
        <taxon>Collybiopsis</taxon>
        <taxon>Collybiopsis luxurians</taxon>
    </lineage>
</organism>
<proteinExistence type="predicted"/>
<evidence type="ECO:0000313" key="1">
    <source>
        <dbReference type="EMBL" id="KIK61911.1"/>
    </source>
</evidence>
<dbReference type="OrthoDB" id="4951847at2759"/>
<gene>
    <name evidence="1" type="ORF">GYMLUDRAFT_58537</name>
</gene>